<sequence>MANPFKPTAGMTPPVLIGREDDLEEFEMALDNGVGDLGRLAYVTGPRGIGKTALLNAYGDIARARKWDVIDETADQGFLDRLVEALTNAKTKVRSVELPTVRMDLGGTPVGVSTSLGSISLEPTQRALTFRRAAGQRLDTLEKKNRGLLITLDEVQASDITELRALATGMQHLIRERRNVAFVFAGLPSMVEDVLNDSVLTFLRRANRTVLSGIPIPEVHHAFRTIITSNGKQASDEVLDALSASTRGYPFMIQLVGYWAWAYTKGSNVITLETTQKAIRRAQRGLGDMVHAPEIDGLSSMQKEYLLAMAQDDGPSATAEIAKRLDRDIHYANVYRTQLIKEDVIYSPAWGQVDFKLPYMRDYLREHGAYHFLHSGTE</sequence>
<dbReference type="RefSeq" id="WP_101429261.1">
    <property type="nucleotide sequence ID" value="NZ_PCGZ01000001.1"/>
</dbReference>
<evidence type="ECO:0000313" key="3">
    <source>
        <dbReference type="Proteomes" id="UP000233730"/>
    </source>
</evidence>
<dbReference type="PANTHER" id="PTHR34301">
    <property type="entry name" value="DNA-BINDING PROTEIN-RELATED"/>
    <property type="match status" value="1"/>
</dbReference>
<dbReference type="InterPro" id="IPR027417">
    <property type="entry name" value="P-loop_NTPase"/>
</dbReference>
<protein>
    <submittedName>
        <fullName evidence="2">AAA ATPase</fullName>
    </submittedName>
</protein>
<dbReference type="AlphaFoldDB" id="A0A2N3QLF2"/>
<dbReference type="Proteomes" id="UP000233730">
    <property type="component" value="Unassembled WGS sequence"/>
</dbReference>
<dbReference type="Pfam" id="PF13191">
    <property type="entry name" value="AAA_16"/>
    <property type="match status" value="1"/>
</dbReference>
<accession>A0A2N3QLF2</accession>
<comment type="caution">
    <text evidence="2">The sequence shown here is derived from an EMBL/GenBank/DDBJ whole genome shotgun (WGS) entry which is preliminary data.</text>
</comment>
<dbReference type="EMBL" id="PCGZ01000001">
    <property type="protein sequence ID" value="PKU92521.1"/>
    <property type="molecule type" value="Genomic_DNA"/>
</dbReference>
<dbReference type="PANTHER" id="PTHR34301:SF8">
    <property type="entry name" value="ATPASE DOMAIN-CONTAINING PROTEIN"/>
    <property type="match status" value="1"/>
</dbReference>
<evidence type="ECO:0000259" key="1">
    <source>
        <dbReference type="Pfam" id="PF13191"/>
    </source>
</evidence>
<feature type="domain" description="Orc1-like AAA ATPase" evidence="1">
    <location>
        <begin position="16"/>
        <end position="182"/>
    </location>
</feature>
<dbReference type="SUPFAM" id="SSF52540">
    <property type="entry name" value="P-loop containing nucleoside triphosphate hydrolases"/>
    <property type="match status" value="1"/>
</dbReference>
<evidence type="ECO:0000313" key="2">
    <source>
        <dbReference type="EMBL" id="PKU92521.1"/>
    </source>
</evidence>
<proteinExistence type="predicted"/>
<reference evidence="2 3" key="1">
    <citation type="submission" date="2017-10" db="EMBL/GenBank/DDBJ databases">
        <title>Bifidobacterium genomics.</title>
        <authorList>
            <person name="Lugli G.A."/>
            <person name="Milani C."/>
            <person name="Mancabelli L."/>
        </authorList>
    </citation>
    <scope>NUCLEOTIDE SEQUENCE [LARGE SCALE GENOMIC DNA]</scope>
    <source>
        <strain evidence="2 3">1524B</strain>
    </source>
</reference>
<gene>
    <name evidence="2" type="ORF">CQR46_0097</name>
</gene>
<name>A0A2N3QLF2_9BIFI</name>
<organism evidence="2 3">
    <name type="scientific">Bifidobacterium pseudolongum subsp. globosum</name>
    <dbReference type="NCBI Taxonomy" id="1690"/>
    <lineage>
        <taxon>Bacteria</taxon>
        <taxon>Bacillati</taxon>
        <taxon>Actinomycetota</taxon>
        <taxon>Actinomycetes</taxon>
        <taxon>Bifidobacteriales</taxon>
        <taxon>Bifidobacteriaceae</taxon>
        <taxon>Bifidobacterium</taxon>
    </lineage>
</organism>
<dbReference type="Gene3D" id="3.40.50.300">
    <property type="entry name" value="P-loop containing nucleotide triphosphate hydrolases"/>
    <property type="match status" value="1"/>
</dbReference>
<dbReference type="InterPro" id="IPR041664">
    <property type="entry name" value="AAA_16"/>
</dbReference>